<proteinExistence type="predicted"/>
<organism evidence="2 3">
    <name type="scientific">Frankia canadensis</name>
    <dbReference type="NCBI Taxonomy" id="1836972"/>
    <lineage>
        <taxon>Bacteria</taxon>
        <taxon>Bacillati</taxon>
        <taxon>Actinomycetota</taxon>
        <taxon>Actinomycetes</taxon>
        <taxon>Frankiales</taxon>
        <taxon>Frankiaceae</taxon>
        <taxon>Frankia</taxon>
    </lineage>
</organism>
<keyword evidence="3" id="KW-1185">Reference proteome</keyword>
<feature type="region of interest" description="Disordered" evidence="1">
    <location>
        <begin position="1"/>
        <end position="33"/>
    </location>
</feature>
<evidence type="ECO:0000256" key="1">
    <source>
        <dbReference type="SAM" id="MobiDB-lite"/>
    </source>
</evidence>
<dbReference type="EMBL" id="FZMO01000563">
    <property type="protein sequence ID" value="SNQ52161.1"/>
    <property type="molecule type" value="Genomic_DNA"/>
</dbReference>
<name>A0A2I2L2M3_9ACTN</name>
<evidence type="ECO:0000313" key="3">
    <source>
        <dbReference type="Proteomes" id="UP000234331"/>
    </source>
</evidence>
<sequence>MLACNDAVRRVPGDPTTPTFPFLRPSGDAPRRRIGDMGMLAVVDERRRRHGPMMRHGRPG</sequence>
<protein>
    <submittedName>
        <fullName evidence="2">Uncharacterized protein</fullName>
    </submittedName>
</protein>
<gene>
    <name evidence="2" type="ORF">FRACA_940002</name>
</gene>
<dbReference type="Proteomes" id="UP000234331">
    <property type="component" value="Unassembled WGS sequence"/>
</dbReference>
<accession>A0A2I2L2M3</accession>
<dbReference type="AlphaFoldDB" id="A0A2I2L2M3"/>
<evidence type="ECO:0000313" key="2">
    <source>
        <dbReference type="EMBL" id="SNQ52161.1"/>
    </source>
</evidence>
<reference evidence="2 3" key="1">
    <citation type="submission" date="2017-06" db="EMBL/GenBank/DDBJ databases">
        <authorList>
            <person name="Kim H.J."/>
            <person name="Triplett B.A."/>
        </authorList>
    </citation>
    <scope>NUCLEOTIDE SEQUENCE [LARGE SCALE GENOMIC DNA]</scope>
    <source>
        <strain evidence="2">FRACA_ARgP5</strain>
    </source>
</reference>